<dbReference type="InterPro" id="IPR050327">
    <property type="entry name" value="Proton-linked_MCT"/>
</dbReference>
<feature type="transmembrane region" description="Helical" evidence="3">
    <location>
        <begin position="63"/>
        <end position="89"/>
    </location>
</feature>
<evidence type="ECO:0000259" key="4">
    <source>
        <dbReference type="PROSITE" id="PS50850"/>
    </source>
</evidence>
<accession>A0A8C1Z5T6</accession>
<dbReference type="FunFam" id="1.20.1250.20:FF:000337">
    <property type="entry name" value="Solute carrier family 16 member 5"/>
    <property type="match status" value="1"/>
</dbReference>
<dbReference type="Proteomes" id="UP000694700">
    <property type="component" value="Unplaced"/>
</dbReference>
<feature type="transmembrane region" description="Helical" evidence="3">
    <location>
        <begin position="340"/>
        <end position="361"/>
    </location>
</feature>
<dbReference type="GO" id="GO:0016323">
    <property type="term" value="C:basolateral plasma membrane"/>
    <property type="evidence" value="ECO:0007669"/>
    <property type="project" value="TreeGrafter"/>
</dbReference>
<dbReference type="SUPFAM" id="SSF103473">
    <property type="entry name" value="MFS general substrate transporter"/>
    <property type="match status" value="1"/>
</dbReference>
<feature type="transmembrane region" description="Helical" evidence="3">
    <location>
        <begin position="189"/>
        <end position="210"/>
    </location>
</feature>
<dbReference type="Ensembl" id="ENSCCRT00015057342.1">
    <property type="protein sequence ID" value="ENSCCRP00015055512.1"/>
    <property type="gene ID" value="ENSCCRG00015022811.1"/>
</dbReference>
<name>A0A8C1Z5T6_CYPCA</name>
<dbReference type="InterPro" id="IPR036259">
    <property type="entry name" value="MFS_trans_sf"/>
</dbReference>
<evidence type="ECO:0000313" key="6">
    <source>
        <dbReference type="Proteomes" id="UP000694700"/>
    </source>
</evidence>
<feature type="transmembrane region" description="Helical" evidence="3">
    <location>
        <begin position="433"/>
        <end position="456"/>
    </location>
</feature>
<evidence type="ECO:0000313" key="5">
    <source>
        <dbReference type="Ensembl" id="ENSCCRP00015055512.1"/>
    </source>
</evidence>
<feature type="transmembrane region" description="Helical" evidence="3">
    <location>
        <begin position="104"/>
        <end position="125"/>
    </location>
</feature>
<reference evidence="5" key="1">
    <citation type="submission" date="2025-08" db="UniProtKB">
        <authorList>
            <consortium name="Ensembl"/>
        </authorList>
    </citation>
    <scope>IDENTIFICATION</scope>
</reference>
<dbReference type="Pfam" id="PF07690">
    <property type="entry name" value="MFS_1"/>
    <property type="match status" value="2"/>
</dbReference>
<feature type="domain" description="Major facilitator superfamily (MFS) profile" evidence="4">
    <location>
        <begin position="64"/>
        <end position="491"/>
    </location>
</feature>
<feature type="transmembrane region" description="Helical" evidence="3">
    <location>
        <begin position="157"/>
        <end position="177"/>
    </location>
</feature>
<dbReference type="AlphaFoldDB" id="A0A8C1Z5T6"/>
<keyword evidence="3" id="KW-1133">Transmembrane helix</keyword>
<evidence type="ECO:0000256" key="1">
    <source>
        <dbReference type="ARBA" id="ARBA00004141"/>
    </source>
</evidence>
<feature type="compositionally biased region" description="Low complexity" evidence="2">
    <location>
        <begin position="15"/>
        <end position="29"/>
    </location>
</feature>
<dbReference type="Gene3D" id="1.20.1250.20">
    <property type="entry name" value="MFS general substrate transporter like domains"/>
    <property type="match status" value="1"/>
</dbReference>
<evidence type="ECO:0000256" key="3">
    <source>
        <dbReference type="SAM" id="Phobius"/>
    </source>
</evidence>
<feature type="transmembrane region" description="Helical" evidence="3">
    <location>
        <begin position="304"/>
        <end position="328"/>
    </location>
</feature>
<dbReference type="PROSITE" id="PS50850">
    <property type="entry name" value="MFS"/>
    <property type="match status" value="1"/>
</dbReference>
<sequence length="613" mass="66589">MTEGVEIHQARTNRADAATTSVTRSRTSSLEAVETSSFPEVQHHSTGGAEDSGGGSVAPDGGWGWVVVAATVLVLAMTLAFPSCIGIFYTDLQNDFQASNTETSWVPAIMIAVLHAGGPICSVLVECLGCRATIIIGGILSGLGMAASSFAQTLVELYITAGIITGMGFSLSFQPSITMVGHYFVRRRAFANALSSTGTALGLSTLPLLANYLLSSFGWRGSFLVLGGVLLNCCVCGAVMRPLWAKPKMKARTRQTNNHQLKTNCLSISQEREGLKGRLRATLSTVMSFLRRHMAFDLLCSNPYFCAYALGMSWMMLGFMVPLVYLVPYATAYGIEQDRAALLMAILGLINTVRPVTALVFGLPRFHGSHNFAYLFATAVLINGLSNCICGMATSFPVLLAYVLVFGFSMSVIGSLLFTVLMDTVEMSRFPSALGLISIMESIMLLLGPPLAGILVDSTRQYAYVFFACSINGSTAGLFIMLSFYWLDRQKDREVRPRENRGRLKHTLTGTDPLRLTCICQTRWRHVISVSLSHTHTLSHILSSVLSVSKSCPSLCGGRWASLSHAEREHAGRRHGLCGSHGRQRIQAIHIPVKNRSEQCINKLNYVSIINLQ</sequence>
<dbReference type="PANTHER" id="PTHR11360:SF21">
    <property type="entry name" value="MONOCARBOXYLATE TRANSPORTER 6"/>
    <property type="match status" value="1"/>
</dbReference>
<dbReference type="PANTHER" id="PTHR11360">
    <property type="entry name" value="MONOCARBOXYLATE TRANSPORTER"/>
    <property type="match status" value="1"/>
</dbReference>
<comment type="subcellular location">
    <subcellularLocation>
        <location evidence="1">Membrane</location>
        <topology evidence="1">Multi-pass membrane protein</topology>
    </subcellularLocation>
</comment>
<dbReference type="InterPro" id="IPR020846">
    <property type="entry name" value="MFS_dom"/>
</dbReference>
<protein>
    <submittedName>
        <fullName evidence="5">Solute carrier family 16 member 5b</fullName>
    </submittedName>
</protein>
<proteinExistence type="predicted"/>
<dbReference type="GO" id="GO:0008028">
    <property type="term" value="F:monocarboxylic acid transmembrane transporter activity"/>
    <property type="evidence" value="ECO:0007669"/>
    <property type="project" value="TreeGrafter"/>
</dbReference>
<keyword evidence="3" id="KW-0472">Membrane</keyword>
<organism evidence="5 6">
    <name type="scientific">Cyprinus carpio</name>
    <name type="common">Common carp</name>
    <dbReference type="NCBI Taxonomy" id="7962"/>
    <lineage>
        <taxon>Eukaryota</taxon>
        <taxon>Metazoa</taxon>
        <taxon>Chordata</taxon>
        <taxon>Craniata</taxon>
        <taxon>Vertebrata</taxon>
        <taxon>Euteleostomi</taxon>
        <taxon>Actinopterygii</taxon>
        <taxon>Neopterygii</taxon>
        <taxon>Teleostei</taxon>
        <taxon>Ostariophysi</taxon>
        <taxon>Cypriniformes</taxon>
        <taxon>Cyprinidae</taxon>
        <taxon>Cyprininae</taxon>
        <taxon>Cyprinus</taxon>
    </lineage>
</organism>
<feature type="transmembrane region" description="Helical" evidence="3">
    <location>
        <begin position="373"/>
        <end position="394"/>
    </location>
</feature>
<feature type="transmembrane region" description="Helical" evidence="3">
    <location>
        <begin position="400"/>
        <end position="421"/>
    </location>
</feature>
<keyword evidence="3" id="KW-0812">Transmembrane</keyword>
<feature type="transmembrane region" description="Helical" evidence="3">
    <location>
        <begin position="222"/>
        <end position="244"/>
    </location>
</feature>
<feature type="transmembrane region" description="Helical" evidence="3">
    <location>
        <begin position="462"/>
        <end position="487"/>
    </location>
</feature>
<feature type="region of interest" description="Disordered" evidence="2">
    <location>
        <begin position="1"/>
        <end position="56"/>
    </location>
</feature>
<evidence type="ECO:0000256" key="2">
    <source>
        <dbReference type="SAM" id="MobiDB-lite"/>
    </source>
</evidence>
<dbReference type="InterPro" id="IPR011701">
    <property type="entry name" value="MFS"/>
</dbReference>
<feature type="transmembrane region" description="Helical" evidence="3">
    <location>
        <begin position="132"/>
        <end position="151"/>
    </location>
</feature>